<dbReference type="PROSITE" id="PS51257">
    <property type="entry name" value="PROKAR_LIPOPROTEIN"/>
    <property type="match status" value="1"/>
</dbReference>
<protein>
    <recommendedName>
        <fullName evidence="2">Outer membrane lipoprotein Blc</fullName>
    </recommendedName>
</protein>
<dbReference type="SUPFAM" id="SSF50814">
    <property type="entry name" value="Lipocalins"/>
    <property type="match status" value="1"/>
</dbReference>
<reference evidence="5 6" key="1">
    <citation type="journal article" date="2018" name="Aquat. Microb. Ecol.">
        <title>Gammaproteobacterial methanotrophs dominate.</title>
        <authorList>
            <person name="Rissanen A.J."/>
            <person name="Saarenheimo J."/>
            <person name="Tiirola M."/>
            <person name="Peura S."/>
            <person name="Aalto S.L."/>
            <person name="Karvinen A."/>
            <person name="Nykanen H."/>
        </authorList>
    </citation>
    <scope>NUCLEOTIDE SEQUENCE [LARGE SCALE GENOMIC DNA]</scope>
    <source>
        <strain evidence="5">AMbin10</strain>
    </source>
</reference>
<dbReference type="PIRSF" id="PIRSF036893">
    <property type="entry name" value="Lipocalin_ApoD"/>
    <property type="match status" value="1"/>
</dbReference>
<feature type="lipid moiety-binding region" description="S-diacylglycerol cysteine" evidence="3">
    <location>
        <position position="21"/>
    </location>
</feature>
<proteinExistence type="inferred from homology"/>
<sequence length="178" mass="20598">MKQTLDLLMPVLAMSISLFGCDNTSKPPITIVPQVKLERFMGPWYVIANIPTFIEKGAHNAVESYRLASDGSIATTFTFRQDSFDGLEKRYQPTGFVVDKASNAIWGMQFVWPFKSDYRIVYLNADYTQTVIGRDKRDYVWIMARKPEIPDSDYRDILGLLTRQGYDVRQIQKVPQRW</sequence>
<comment type="subunit">
    <text evidence="2">Homodimer.</text>
</comment>
<keyword evidence="2" id="KW-0446">Lipid-binding</keyword>
<dbReference type="GO" id="GO:0009279">
    <property type="term" value="C:cell outer membrane"/>
    <property type="evidence" value="ECO:0007669"/>
    <property type="project" value="UniProtKB-SubCell"/>
</dbReference>
<keyword evidence="2" id="KW-0998">Cell outer membrane</keyword>
<accession>A0A2W4RGN0</accession>
<dbReference type="EMBL" id="QJPH01000195">
    <property type="protein sequence ID" value="PZN82992.1"/>
    <property type="molecule type" value="Genomic_DNA"/>
</dbReference>
<comment type="caution">
    <text evidence="5">The sequence shown here is derived from an EMBL/GenBank/DDBJ whole genome shotgun (WGS) entry which is preliminary data.</text>
</comment>
<dbReference type="GO" id="GO:0006950">
    <property type="term" value="P:response to stress"/>
    <property type="evidence" value="ECO:0007669"/>
    <property type="project" value="UniProtKB-ARBA"/>
</dbReference>
<evidence type="ECO:0000259" key="4">
    <source>
        <dbReference type="Pfam" id="PF08212"/>
    </source>
</evidence>
<keyword evidence="3" id="KW-0564">Palmitate</keyword>
<evidence type="ECO:0000256" key="1">
    <source>
        <dbReference type="ARBA" id="ARBA00006889"/>
    </source>
</evidence>
<dbReference type="AlphaFoldDB" id="A0A2W4RGN0"/>
<organism evidence="5 6">
    <name type="scientific">Candidatus Methylumidiphilus alinenensis</name>
    <dbReference type="NCBI Taxonomy" id="2202197"/>
    <lineage>
        <taxon>Bacteria</taxon>
        <taxon>Pseudomonadati</taxon>
        <taxon>Pseudomonadota</taxon>
        <taxon>Gammaproteobacteria</taxon>
        <taxon>Methylococcales</taxon>
        <taxon>Candidatus Methylumidiphilus</taxon>
    </lineage>
</organism>
<gene>
    <name evidence="5" type="ORF">DM484_05430</name>
</gene>
<evidence type="ECO:0000313" key="6">
    <source>
        <dbReference type="Proteomes" id="UP000249396"/>
    </source>
</evidence>
<keyword evidence="2 3" id="KW-0449">Lipoprotein</keyword>
<dbReference type="InterPro" id="IPR000566">
    <property type="entry name" value="Lipocln_cytosolic_FA-bd_dom"/>
</dbReference>
<evidence type="ECO:0000256" key="3">
    <source>
        <dbReference type="PIRSR" id="PIRSR036893-52"/>
    </source>
</evidence>
<comment type="subcellular location">
    <subcellularLocation>
        <location evidence="2">Cell outer membrane</location>
    </subcellularLocation>
</comment>
<dbReference type="PANTHER" id="PTHR10612:SF34">
    <property type="entry name" value="APOLIPOPROTEIN D"/>
    <property type="match status" value="1"/>
</dbReference>
<evidence type="ECO:0000256" key="2">
    <source>
        <dbReference type="PIRNR" id="PIRNR036893"/>
    </source>
</evidence>
<dbReference type="PRINTS" id="PR01171">
    <property type="entry name" value="BCTLIPOCALIN"/>
</dbReference>
<comment type="function">
    <text evidence="2">Involved in the storage or transport of lipids necessary for membrane maintenance under stressful conditions. Displays a binding preference for lysophospholipids.</text>
</comment>
<dbReference type="PANTHER" id="PTHR10612">
    <property type="entry name" value="APOLIPOPROTEIN D"/>
    <property type="match status" value="1"/>
</dbReference>
<dbReference type="Proteomes" id="UP000249396">
    <property type="component" value="Unassembled WGS sequence"/>
</dbReference>
<dbReference type="InterPro" id="IPR002446">
    <property type="entry name" value="Lipocalin_bac"/>
</dbReference>
<evidence type="ECO:0000313" key="5">
    <source>
        <dbReference type="EMBL" id="PZN82992.1"/>
    </source>
</evidence>
<dbReference type="Gene3D" id="2.40.128.20">
    <property type="match status" value="1"/>
</dbReference>
<dbReference type="InterPro" id="IPR012674">
    <property type="entry name" value="Calycin"/>
</dbReference>
<keyword evidence="2" id="KW-0472">Membrane</keyword>
<comment type="similarity">
    <text evidence="1 2">Belongs to the calycin superfamily. Lipocalin family.</text>
</comment>
<dbReference type="InterPro" id="IPR022271">
    <property type="entry name" value="Lipocalin_ApoD"/>
</dbReference>
<name>A0A2W4RGN0_9GAMM</name>
<dbReference type="GO" id="GO:0008289">
    <property type="term" value="F:lipid binding"/>
    <property type="evidence" value="ECO:0007669"/>
    <property type="project" value="UniProtKB-UniRule"/>
</dbReference>
<feature type="lipid moiety-binding region" description="N-palmitoyl cysteine" evidence="3">
    <location>
        <position position="21"/>
    </location>
</feature>
<dbReference type="Pfam" id="PF08212">
    <property type="entry name" value="Lipocalin_2"/>
    <property type="match status" value="1"/>
</dbReference>
<dbReference type="InterPro" id="IPR047202">
    <property type="entry name" value="Lipocalin_Blc-like_dom"/>
</dbReference>
<dbReference type="CDD" id="cd19438">
    <property type="entry name" value="lipocalin_Blc-like"/>
    <property type="match status" value="1"/>
</dbReference>
<feature type="domain" description="Lipocalin/cytosolic fatty-acid binding" evidence="4">
    <location>
        <begin position="35"/>
        <end position="176"/>
    </location>
</feature>